<gene>
    <name evidence="1" type="ORF">MKW94_027253</name>
</gene>
<comment type="caution">
    <text evidence="1">The sequence shown here is derived from an EMBL/GenBank/DDBJ whole genome shotgun (WGS) entry which is preliminary data.</text>
</comment>
<sequence length="147" mass="16860">IALRIVERFPQLIIERSKYSKVSGLELMAERPFAFRSGAKLTFWGRFFYSSVLHMDSTYDLGAQVIHTQENESFKGINIDEENPLQMFKGSDRNQAYLSESSDNMEGDIEKLPKNSDSNIRKLIMVFLAYLMRYMITCSPGLSLPMG</sequence>
<proteinExistence type="predicted"/>
<name>A0AA41RSM2_PAPNU</name>
<dbReference type="Proteomes" id="UP001177140">
    <property type="component" value="Unassembled WGS sequence"/>
</dbReference>
<protein>
    <submittedName>
        <fullName evidence="1">Uncharacterized protein</fullName>
    </submittedName>
</protein>
<organism evidence="1 2">
    <name type="scientific">Papaver nudicaule</name>
    <name type="common">Iceland poppy</name>
    <dbReference type="NCBI Taxonomy" id="74823"/>
    <lineage>
        <taxon>Eukaryota</taxon>
        <taxon>Viridiplantae</taxon>
        <taxon>Streptophyta</taxon>
        <taxon>Embryophyta</taxon>
        <taxon>Tracheophyta</taxon>
        <taxon>Spermatophyta</taxon>
        <taxon>Magnoliopsida</taxon>
        <taxon>Ranunculales</taxon>
        <taxon>Papaveraceae</taxon>
        <taxon>Papaveroideae</taxon>
        <taxon>Papaver</taxon>
    </lineage>
</organism>
<keyword evidence="2" id="KW-1185">Reference proteome</keyword>
<reference evidence="1" key="1">
    <citation type="submission" date="2022-03" db="EMBL/GenBank/DDBJ databases">
        <title>A functionally conserved STORR gene fusion in Papaver species that diverged 16.8 million years ago.</title>
        <authorList>
            <person name="Catania T."/>
        </authorList>
    </citation>
    <scope>NUCLEOTIDE SEQUENCE</scope>
    <source>
        <strain evidence="1">S-191538</strain>
    </source>
</reference>
<feature type="non-terminal residue" evidence="1">
    <location>
        <position position="147"/>
    </location>
</feature>
<evidence type="ECO:0000313" key="1">
    <source>
        <dbReference type="EMBL" id="MCL7026092.1"/>
    </source>
</evidence>
<dbReference type="EMBL" id="JAJJMA010052476">
    <property type="protein sequence ID" value="MCL7026092.1"/>
    <property type="molecule type" value="Genomic_DNA"/>
</dbReference>
<accession>A0AA41RSM2</accession>
<dbReference type="AlphaFoldDB" id="A0AA41RSM2"/>
<evidence type="ECO:0000313" key="2">
    <source>
        <dbReference type="Proteomes" id="UP001177140"/>
    </source>
</evidence>